<dbReference type="GO" id="GO:0005886">
    <property type="term" value="C:plasma membrane"/>
    <property type="evidence" value="ECO:0007669"/>
    <property type="project" value="TreeGrafter"/>
</dbReference>
<proteinExistence type="inferred from homology"/>
<dbReference type="Proteomes" id="UP000679179">
    <property type="component" value="Unassembled WGS sequence"/>
</dbReference>
<comment type="caution">
    <text evidence="8">The sequence shown here is derived from an EMBL/GenBank/DDBJ whole genome shotgun (WGS) entry which is preliminary data.</text>
</comment>
<evidence type="ECO:0000256" key="6">
    <source>
        <dbReference type="SAM" id="Phobius"/>
    </source>
</evidence>
<dbReference type="InterPro" id="IPR051401">
    <property type="entry name" value="GtrA_CellWall_Glycosyl"/>
</dbReference>
<dbReference type="PANTHER" id="PTHR38459:SF1">
    <property type="entry name" value="PROPHAGE BACTOPRENOL-LINKED GLUCOSE TRANSLOCASE HOMOLOG"/>
    <property type="match status" value="1"/>
</dbReference>
<evidence type="ECO:0000256" key="5">
    <source>
        <dbReference type="ARBA" id="ARBA00023136"/>
    </source>
</evidence>
<feature type="transmembrane region" description="Helical" evidence="6">
    <location>
        <begin position="46"/>
        <end position="65"/>
    </location>
</feature>
<feature type="transmembrane region" description="Helical" evidence="6">
    <location>
        <begin position="21"/>
        <end position="40"/>
    </location>
</feature>
<organism evidence="8 9">
    <name type="scientific">Clostridium polyendosporum</name>
    <dbReference type="NCBI Taxonomy" id="69208"/>
    <lineage>
        <taxon>Bacteria</taxon>
        <taxon>Bacillati</taxon>
        <taxon>Bacillota</taxon>
        <taxon>Clostridia</taxon>
        <taxon>Eubacteriales</taxon>
        <taxon>Clostridiaceae</taxon>
        <taxon>Clostridium</taxon>
    </lineage>
</organism>
<dbReference type="PANTHER" id="PTHR38459">
    <property type="entry name" value="PROPHAGE BACTOPRENOL-LINKED GLUCOSE TRANSLOCASE HOMOLOG"/>
    <property type="match status" value="1"/>
</dbReference>
<keyword evidence="9" id="KW-1185">Reference proteome</keyword>
<keyword evidence="5 6" id="KW-0472">Membrane</keyword>
<dbReference type="Pfam" id="PF04138">
    <property type="entry name" value="GtrA_DPMS_TM"/>
    <property type="match status" value="1"/>
</dbReference>
<evidence type="ECO:0000313" key="9">
    <source>
        <dbReference type="Proteomes" id="UP000679179"/>
    </source>
</evidence>
<keyword evidence="4 6" id="KW-1133">Transmembrane helix</keyword>
<evidence type="ECO:0000256" key="4">
    <source>
        <dbReference type="ARBA" id="ARBA00022989"/>
    </source>
</evidence>
<feature type="transmembrane region" description="Helical" evidence="6">
    <location>
        <begin position="85"/>
        <end position="107"/>
    </location>
</feature>
<dbReference type="InterPro" id="IPR007267">
    <property type="entry name" value="GtrA_DPMS_TM"/>
</dbReference>
<dbReference type="EMBL" id="BOPZ01000015">
    <property type="protein sequence ID" value="GIM29250.1"/>
    <property type="molecule type" value="Genomic_DNA"/>
</dbReference>
<sequence length="139" mass="15855">MKSIANAVNYFLYGKLKHISRFSVVGMANTFVDFLMFTIFHGLVGLSYITSQVIGYSFGIANSFILNRKWTFEDKNSNKKTFHELVQFIVVNLISLSITIISINFLVKGLNLNVYVSKVIATIISQITNFLAYKFWVFS</sequence>
<keyword evidence="3 6" id="KW-0812">Transmembrane</keyword>
<evidence type="ECO:0000313" key="8">
    <source>
        <dbReference type="EMBL" id="GIM29250.1"/>
    </source>
</evidence>
<evidence type="ECO:0000256" key="3">
    <source>
        <dbReference type="ARBA" id="ARBA00022692"/>
    </source>
</evidence>
<evidence type="ECO:0000256" key="2">
    <source>
        <dbReference type="ARBA" id="ARBA00009399"/>
    </source>
</evidence>
<evidence type="ECO:0000259" key="7">
    <source>
        <dbReference type="Pfam" id="PF04138"/>
    </source>
</evidence>
<name>A0A919VGC5_9CLOT</name>
<comment type="subcellular location">
    <subcellularLocation>
        <location evidence="1">Membrane</location>
        <topology evidence="1">Multi-pass membrane protein</topology>
    </subcellularLocation>
</comment>
<dbReference type="GO" id="GO:0000271">
    <property type="term" value="P:polysaccharide biosynthetic process"/>
    <property type="evidence" value="ECO:0007669"/>
    <property type="project" value="InterPro"/>
</dbReference>
<gene>
    <name evidence="8" type="ORF">CPJCM30710_19160</name>
</gene>
<evidence type="ECO:0000256" key="1">
    <source>
        <dbReference type="ARBA" id="ARBA00004141"/>
    </source>
</evidence>
<accession>A0A919VGC5</accession>
<comment type="similarity">
    <text evidence="2">Belongs to the GtrA family.</text>
</comment>
<protein>
    <submittedName>
        <fullName evidence="8">Cell wall teichoic acid glycosylation protein GtcA</fullName>
    </submittedName>
</protein>
<dbReference type="RefSeq" id="WP_212903957.1">
    <property type="nucleotide sequence ID" value="NZ_BOPZ01000015.1"/>
</dbReference>
<feature type="domain" description="GtrA/DPMS transmembrane" evidence="7">
    <location>
        <begin position="21"/>
        <end position="138"/>
    </location>
</feature>
<reference evidence="8" key="1">
    <citation type="submission" date="2021-03" db="EMBL/GenBank/DDBJ databases">
        <title>Taxonomic study of Clostridium polyendosporum from meadow-gley soil under rice.</title>
        <authorList>
            <person name="Kobayashi H."/>
            <person name="Tanizawa Y."/>
            <person name="Yagura M."/>
        </authorList>
    </citation>
    <scope>NUCLEOTIDE SEQUENCE</scope>
    <source>
        <strain evidence="8">JCM 30710</strain>
    </source>
</reference>
<dbReference type="AlphaFoldDB" id="A0A919VGC5"/>